<organism evidence="6 7">
    <name type="scientific">Bosea lathyri</name>
    <dbReference type="NCBI Taxonomy" id="1036778"/>
    <lineage>
        <taxon>Bacteria</taxon>
        <taxon>Pseudomonadati</taxon>
        <taxon>Pseudomonadota</taxon>
        <taxon>Alphaproteobacteria</taxon>
        <taxon>Hyphomicrobiales</taxon>
        <taxon>Boseaceae</taxon>
        <taxon>Bosea</taxon>
    </lineage>
</organism>
<feature type="domain" description="HTH lysR-type" evidence="5">
    <location>
        <begin position="1"/>
        <end position="61"/>
    </location>
</feature>
<dbReference type="InterPro" id="IPR000847">
    <property type="entry name" value="LysR_HTH_N"/>
</dbReference>
<dbReference type="SUPFAM" id="SSF53850">
    <property type="entry name" value="Periplasmic binding protein-like II"/>
    <property type="match status" value="1"/>
</dbReference>
<sequence length="299" mass="32529">MIRADLTTLRMFLAVYRQGNITKAAEREHIAPSAISKRIQDLEAEVGAPLFYRHARGMTATPAGETLARHAGGLFERFNHMEADLSAFATGERGLVRIHAHQSAVVQHLPQDLAAFRHAHPDINVILREETSPNVLQSMMDGLGDIGIFANNTQVPDGLQLFEYKLDRLVVLLPAHHALATLDAIRLTDLAGEDFISLETGSSLQTLVARSITDTGIKISTSIEVVTFTAAVRMVEVGLGVTIVPAGIATIYGANPHVKSVPLLDDWACRKLLICVRDETKLMVAARLLLGHLRNGTTP</sequence>
<dbReference type="Proteomes" id="UP000236743">
    <property type="component" value="Unassembled WGS sequence"/>
</dbReference>
<dbReference type="PANTHER" id="PTHR30419:SF2">
    <property type="entry name" value="LYSR FAMILY TRANSCRIPTIONAL REGULATOR"/>
    <property type="match status" value="1"/>
</dbReference>
<keyword evidence="3 6" id="KW-0238">DNA-binding</keyword>
<dbReference type="FunFam" id="1.10.10.10:FF:000001">
    <property type="entry name" value="LysR family transcriptional regulator"/>
    <property type="match status" value="1"/>
</dbReference>
<proteinExistence type="inferred from homology"/>
<evidence type="ECO:0000313" key="7">
    <source>
        <dbReference type="Proteomes" id="UP000236743"/>
    </source>
</evidence>
<evidence type="ECO:0000256" key="3">
    <source>
        <dbReference type="ARBA" id="ARBA00023125"/>
    </source>
</evidence>
<dbReference type="InterPro" id="IPR036388">
    <property type="entry name" value="WH-like_DNA-bd_sf"/>
</dbReference>
<protein>
    <submittedName>
        <fullName evidence="6">DNA-binding transcriptional regulator, LysR family</fullName>
    </submittedName>
</protein>
<dbReference type="EMBL" id="FNUY01000010">
    <property type="protein sequence ID" value="SEG72769.1"/>
    <property type="molecule type" value="Genomic_DNA"/>
</dbReference>
<evidence type="ECO:0000256" key="4">
    <source>
        <dbReference type="ARBA" id="ARBA00023163"/>
    </source>
</evidence>
<evidence type="ECO:0000256" key="2">
    <source>
        <dbReference type="ARBA" id="ARBA00023015"/>
    </source>
</evidence>
<evidence type="ECO:0000256" key="1">
    <source>
        <dbReference type="ARBA" id="ARBA00009437"/>
    </source>
</evidence>
<dbReference type="Pfam" id="PF03466">
    <property type="entry name" value="LysR_substrate"/>
    <property type="match status" value="1"/>
</dbReference>
<dbReference type="GO" id="GO:0005829">
    <property type="term" value="C:cytosol"/>
    <property type="evidence" value="ECO:0007669"/>
    <property type="project" value="TreeGrafter"/>
</dbReference>
<dbReference type="InterPro" id="IPR050950">
    <property type="entry name" value="HTH-type_LysR_regulators"/>
</dbReference>
<accession>A0A1H6CIJ3</accession>
<reference evidence="6 7" key="1">
    <citation type="submission" date="2016-10" db="EMBL/GenBank/DDBJ databases">
        <authorList>
            <person name="de Groot N.N."/>
        </authorList>
    </citation>
    <scope>NUCLEOTIDE SEQUENCE [LARGE SCALE GENOMIC DNA]</scope>
    <source>
        <strain evidence="6 7">DSM 26656</strain>
    </source>
</reference>
<dbReference type="PANTHER" id="PTHR30419">
    <property type="entry name" value="HTH-TYPE TRANSCRIPTIONAL REGULATOR YBHD"/>
    <property type="match status" value="1"/>
</dbReference>
<evidence type="ECO:0000313" key="6">
    <source>
        <dbReference type="EMBL" id="SEG72769.1"/>
    </source>
</evidence>
<dbReference type="PROSITE" id="PS50931">
    <property type="entry name" value="HTH_LYSR"/>
    <property type="match status" value="1"/>
</dbReference>
<keyword evidence="7" id="KW-1185">Reference proteome</keyword>
<dbReference type="InterPro" id="IPR036390">
    <property type="entry name" value="WH_DNA-bd_sf"/>
</dbReference>
<name>A0A1H6CIJ3_9HYPH</name>
<dbReference type="Gene3D" id="1.10.10.10">
    <property type="entry name" value="Winged helix-like DNA-binding domain superfamily/Winged helix DNA-binding domain"/>
    <property type="match status" value="1"/>
</dbReference>
<dbReference type="InterPro" id="IPR005119">
    <property type="entry name" value="LysR_subst-bd"/>
</dbReference>
<dbReference type="OrthoDB" id="9785974at2"/>
<keyword evidence="4" id="KW-0804">Transcription</keyword>
<dbReference type="Pfam" id="PF00126">
    <property type="entry name" value="HTH_1"/>
    <property type="match status" value="1"/>
</dbReference>
<dbReference type="GO" id="GO:0003700">
    <property type="term" value="F:DNA-binding transcription factor activity"/>
    <property type="evidence" value="ECO:0007669"/>
    <property type="project" value="InterPro"/>
</dbReference>
<dbReference type="RefSeq" id="WP_103874620.1">
    <property type="nucleotide sequence ID" value="NZ_FNUY01000010.1"/>
</dbReference>
<dbReference type="SUPFAM" id="SSF46785">
    <property type="entry name" value="Winged helix' DNA-binding domain"/>
    <property type="match status" value="1"/>
</dbReference>
<comment type="similarity">
    <text evidence="1">Belongs to the LysR transcriptional regulatory family.</text>
</comment>
<evidence type="ECO:0000259" key="5">
    <source>
        <dbReference type="PROSITE" id="PS50931"/>
    </source>
</evidence>
<keyword evidence="2" id="KW-0805">Transcription regulation</keyword>
<dbReference type="GO" id="GO:0003677">
    <property type="term" value="F:DNA binding"/>
    <property type="evidence" value="ECO:0007669"/>
    <property type="project" value="UniProtKB-KW"/>
</dbReference>
<gene>
    <name evidence="6" type="ORF">SAMN04488115_110168</name>
</gene>
<dbReference type="Gene3D" id="3.40.190.290">
    <property type="match status" value="1"/>
</dbReference>
<dbReference type="AlphaFoldDB" id="A0A1H6CIJ3"/>